<keyword evidence="1" id="KW-0812">Transmembrane</keyword>
<dbReference type="InterPro" id="IPR009937">
    <property type="entry name" value="Phage_holin_3_6"/>
</dbReference>
<dbReference type="EMBL" id="JACXWD010000038">
    <property type="protein sequence ID" value="MBD3868648.1"/>
    <property type="molecule type" value="Genomic_DNA"/>
</dbReference>
<proteinExistence type="predicted"/>
<comment type="caution">
    <text evidence="2">The sequence shown here is derived from an EMBL/GenBank/DDBJ whole genome shotgun (WGS) entry which is preliminary data.</text>
</comment>
<accession>A0A8J6Y1H2</accession>
<name>A0A8J6Y1H2_9BACT</name>
<keyword evidence="1" id="KW-0472">Membrane</keyword>
<keyword evidence="1" id="KW-1133">Transmembrane helix</keyword>
<evidence type="ECO:0000256" key="1">
    <source>
        <dbReference type="SAM" id="Phobius"/>
    </source>
</evidence>
<feature type="transmembrane region" description="Helical" evidence="1">
    <location>
        <begin position="48"/>
        <end position="73"/>
    </location>
</feature>
<sequence length="133" mass="14740">MAQETGSTRGIGGALRQVLGSLTEGVRYRGELFALELTEEKNSLISHLVLAMAALFSLFLSFLCLNVLLLVLFWDQRAILATVLMLIYMLMAAGLGLIIRHRIKNAPKPFDTTLEVLRKDQETLTRGGNDYGD</sequence>
<dbReference type="AlphaFoldDB" id="A0A8J6Y1H2"/>
<feature type="transmembrane region" description="Helical" evidence="1">
    <location>
        <begin position="79"/>
        <end position="99"/>
    </location>
</feature>
<organism evidence="2 3">
    <name type="scientific">Candidatus Polarisedimenticola svalbardensis</name>
    <dbReference type="NCBI Taxonomy" id="2886004"/>
    <lineage>
        <taxon>Bacteria</taxon>
        <taxon>Pseudomonadati</taxon>
        <taxon>Acidobacteriota</taxon>
        <taxon>Candidatus Polarisedimenticolia</taxon>
        <taxon>Candidatus Polarisedimenticolales</taxon>
        <taxon>Candidatus Polarisedimenticolaceae</taxon>
        <taxon>Candidatus Polarisedimenticola</taxon>
    </lineage>
</organism>
<evidence type="ECO:0000313" key="3">
    <source>
        <dbReference type="Proteomes" id="UP000648239"/>
    </source>
</evidence>
<dbReference type="Proteomes" id="UP000648239">
    <property type="component" value="Unassembled WGS sequence"/>
</dbReference>
<protein>
    <submittedName>
        <fullName evidence="2">Phage holin family protein</fullName>
    </submittedName>
</protein>
<evidence type="ECO:0000313" key="2">
    <source>
        <dbReference type="EMBL" id="MBD3868648.1"/>
    </source>
</evidence>
<dbReference type="Pfam" id="PF07332">
    <property type="entry name" value="Phage_holin_3_6"/>
    <property type="match status" value="1"/>
</dbReference>
<reference evidence="2 3" key="1">
    <citation type="submission" date="2020-08" db="EMBL/GenBank/DDBJ databases">
        <title>Acidobacteriota in marine sediments use diverse sulfur dissimilation pathways.</title>
        <authorList>
            <person name="Wasmund K."/>
        </authorList>
    </citation>
    <scope>NUCLEOTIDE SEQUENCE [LARGE SCALE GENOMIC DNA]</scope>
    <source>
        <strain evidence="2">MAG AM4</strain>
    </source>
</reference>
<gene>
    <name evidence="2" type="ORF">IFK94_11035</name>
</gene>